<dbReference type="GO" id="GO:0030272">
    <property type="term" value="F:5-formyltetrahydrofolate cyclo-ligase activity"/>
    <property type="evidence" value="ECO:0007669"/>
    <property type="project" value="UniProtKB-EC"/>
</dbReference>
<evidence type="ECO:0000256" key="3">
    <source>
        <dbReference type="ARBA" id="ARBA00022840"/>
    </source>
</evidence>
<proteinExistence type="inferred from homology"/>
<sequence length="210" mass="23660">MPKNTSDLIRKRLIELRSQIPVAQRQRGSLLIRGRLFTWLGLSSDRAEAKGFNRPLVVAAFWALDGEPDLEPLLAQWDEAGVIVALPVMVEKDSPLEFHRWTSATPMTMASFGVMEPPKQQPLVPDVMLVPTLGFTEFADRLGYGKGFYDRTLHALRSKGIDPVTIGISWDEGAIEKEFPEYQASDHDQQLDTILTPRGWTPNEIRAFDD</sequence>
<comment type="cofactor">
    <cofactor evidence="5">
        <name>Mg(2+)</name>
        <dbReference type="ChEBI" id="CHEBI:18420"/>
    </cofactor>
</comment>
<keyword evidence="2 4" id="KW-0547">Nucleotide-binding</keyword>
<keyword evidence="6" id="KW-0436">Ligase</keyword>
<evidence type="ECO:0000313" key="7">
    <source>
        <dbReference type="Proteomes" id="UP000238308"/>
    </source>
</evidence>
<keyword evidence="5" id="KW-0460">Magnesium</keyword>
<keyword evidence="5" id="KW-0479">Metal-binding</keyword>
<gene>
    <name evidence="6" type="ORF">BCM14_2877</name>
</gene>
<dbReference type="GO" id="GO:0005524">
    <property type="term" value="F:ATP binding"/>
    <property type="evidence" value="ECO:0007669"/>
    <property type="project" value="UniProtKB-KW"/>
</dbReference>
<keyword evidence="3 4" id="KW-0067">ATP-binding</keyword>
<organism evidence="6 7">
    <name type="scientific">Jezberella montanilacus</name>
    <dbReference type="NCBI Taxonomy" id="323426"/>
    <lineage>
        <taxon>Bacteria</taxon>
        <taxon>Pseudomonadati</taxon>
        <taxon>Pseudomonadota</taxon>
        <taxon>Betaproteobacteria</taxon>
        <taxon>Burkholderiales</taxon>
        <taxon>Alcaligenaceae</taxon>
        <taxon>Jezberella</taxon>
    </lineage>
</organism>
<dbReference type="GO" id="GO:0009396">
    <property type="term" value="P:folic acid-containing compound biosynthetic process"/>
    <property type="evidence" value="ECO:0007669"/>
    <property type="project" value="TreeGrafter"/>
</dbReference>
<dbReference type="RefSeq" id="WP_106228697.1">
    <property type="nucleotide sequence ID" value="NZ_PVTV01000018.1"/>
</dbReference>
<dbReference type="OrthoDB" id="9801938at2"/>
<dbReference type="NCBIfam" id="TIGR02727">
    <property type="entry name" value="MTHFS_bact"/>
    <property type="match status" value="1"/>
</dbReference>
<dbReference type="PANTHER" id="PTHR23407">
    <property type="entry name" value="ATPASE INHIBITOR/5-FORMYLTETRAHYDROFOLATE CYCLO-LIGASE"/>
    <property type="match status" value="1"/>
</dbReference>
<protein>
    <recommendedName>
        <fullName evidence="5">5-formyltetrahydrofolate cyclo-ligase</fullName>
        <ecNumber evidence="5">6.3.3.2</ecNumber>
    </recommendedName>
</protein>
<feature type="binding site" evidence="4">
    <location>
        <position position="67"/>
    </location>
    <ligand>
        <name>substrate</name>
    </ligand>
</feature>
<evidence type="ECO:0000256" key="1">
    <source>
        <dbReference type="ARBA" id="ARBA00010638"/>
    </source>
</evidence>
<comment type="caution">
    <text evidence="6">The sequence shown here is derived from an EMBL/GenBank/DDBJ whole genome shotgun (WGS) entry which is preliminary data.</text>
</comment>
<dbReference type="InterPro" id="IPR024185">
    <property type="entry name" value="FTHF_cligase-like_sf"/>
</dbReference>
<dbReference type="Proteomes" id="UP000238308">
    <property type="component" value="Unassembled WGS sequence"/>
</dbReference>
<feature type="binding site" evidence="4">
    <location>
        <begin position="141"/>
        <end position="149"/>
    </location>
    <ligand>
        <name>ATP</name>
        <dbReference type="ChEBI" id="CHEBI:30616"/>
    </ligand>
</feature>
<evidence type="ECO:0000256" key="5">
    <source>
        <dbReference type="RuleBase" id="RU361279"/>
    </source>
</evidence>
<dbReference type="Gene3D" id="3.40.50.10420">
    <property type="entry name" value="NagB/RpiA/CoA transferase-like"/>
    <property type="match status" value="1"/>
</dbReference>
<dbReference type="EMBL" id="PVTV01000018">
    <property type="protein sequence ID" value="PRY96255.1"/>
    <property type="molecule type" value="Genomic_DNA"/>
</dbReference>
<dbReference type="Pfam" id="PF01812">
    <property type="entry name" value="5-FTHF_cyc-lig"/>
    <property type="match status" value="1"/>
</dbReference>
<dbReference type="PANTHER" id="PTHR23407:SF1">
    <property type="entry name" value="5-FORMYLTETRAHYDROFOLATE CYCLO-LIGASE"/>
    <property type="match status" value="1"/>
</dbReference>
<evidence type="ECO:0000313" key="6">
    <source>
        <dbReference type="EMBL" id="PRY96255.1"/>
    </source>
</evidence>
<dbReference type="InterPro" id="IPR037171">
    <property type="entry name" value="NagB/RpiA_transferase-like"/>
</dbReference>
<reference evidence="6 7" key="1">
    <citation type="submission" date="2018-03" db="EMBL/GenBank/DDBJ databases">
        <title>Genomic Encyclopedia of Type Strains, Phase III (KMG-III): the genomes of soil and plant-associated and newly described type strains.</title>
        <authorList>
            <person name="Whitman W."/>
        </authorList>
    </citation>
    <scope>NUCLEOTIDE SEQUENCE [LARGE SCALE GENOMIC DNA]</scope>
    <source>
        <strain evidence="6 7">MWH-P2sevCIIIb</strain>
    </source>
</reference>
<dbReference type="AlphaFoldDB" id="A0A2T0XBD8"/>
<dbReference type="GO" id="GO:0035999">
    <property type="term" value="P:tetrahydrofolate interconversion"/>
    <property type="evidence" value="ECO:0007669"/>
    <property type="project" value="TreeGrafter"/>
</dbReference>
<dbReference type="InterPro" id="IPR002698">
    <property type="entry name" value="FTHF_cligase"/>
</dbReference>
<accession>A0A2T0XBD8</accession>
<name>A0A2T0XBD8_9BURK</name>
<comment type="catalytic activity">
    <reaction evidence="5">
        <text>(6S)-5-formyl-5,6,7,8-tetrahydrofolate + ATP = (6R)-5,10-methenyltetrahydrofolate + ADP + phosphate</text>
        <dbReference type="Rhea" id="RHEA:10488"/>
        <dbReference type="ChEBI" id="CHEBI:30616"/>
        <dbReference type="ChEBI" id="CHEBI:43474"/>
        <dbReference type="ChEBI" id="CHEBI:57455"/>
        <dbReference type="ChEBI" id="CHEBI:57457"/>
        <dbReference type="ChEBI" id="CHEBI:456216"/>
        <dbReference type="EC" id="6.3.3.2"/>
    </reaction>
</comment>
<evidence type="ECO:0000256" key="4">
    <source>
        <dbReference type="PIRSR" id="PIRSR006806-1"/>
    </source>
</evidence>
<dbReference type="PIRSF" id="PIRSF006806">
    <property type="entry name" value="FTHF_cligase"/>
    <property type="match status" value="1"/>
</dbReference>
<dbReference type="EC" id="6.3.3.2" evidence="5"/>
<comment type="similarity">
    <text evidence="1 5">Belongs to the 5-formyltetrahydrofolate cyclo-ligase family.</text>
</comment>
<evidence type="ECO:0000256" key="2">
    <source>
        <dbReference type="ARBA" id="ARBA00022741"/>
    </source>
</evidence>
<dbReference type="SUPFAM" id="SSF100950">
    <property type="entry name" value="NagB/RpiA/CoA transferase-like"/>
    <property type="match status" value="1"/>
</dbReference>
<keyword evidence="7" id="KW-1185">Reference proteome</keyword>
<dbReference type="GO" id="GO:0046872">
    <property type="term" value="F:metal ion binding"/>
    <property type="evidence" value="ECO:0007669"/>
    <property type="project" value="UniProtKB-KW"/>
</dbReference>